<gene>
    <name evidence="8" type="ORF">TD95_003505</name>
    <name evidence="7" type="ORF">TD95_004812</name>
</gene>
<keyword evidence="4" id="KW-0520">NAD</keyword>
<evidence type="ECO:0000313" key="7">
    <source>
        <dbReference type="EMBL" id="KKA29791.1"/>
    </source>
</evidence>
<dbReference type="FunFam" id="3.40.309.10:FF:000002">
    <property type="entry name" value="Methylmalonate-semialdehyde dehydrogenase (Acylating)"/>
    <property type="match status" value="1"/>
</dbReference>
<evidence type="ECO:0000256" key="5">
    <source>
        <dbReference type="SAM" id="MobiDB-lite"/>
    </source>
</evidence>
<evidence type="ECO:0000256" key="4">
    <source>
        <dbReference type="ARBA" id="ARBA00023027"/>
    </source>
</evidence>
<dbReference type="InterPro" id="IPR016160">
    <property type="entry name" value="Ald_DH_CS_CYS"/>
</dbReference>
<dbReference type="Pfam" id="PF00171">
    <property type="entry name" value="Aldedh"/>
    <property type="match status" value="1"/>
</dbReference>
<dbReference type="OrthoDB" id="310895at2759"/>
<dbReference type="EC" id="1.2.1.27" evidence="2"/>
<comment type="caution">
    <text evidence="8">The sequence shown here is derived from an EMBL/GenBank/DDBJ whole genome shotgun (WGS) entry which is preliminary data.</text>
</comment>
<feature type="region of interest" description="Disordered" evidence="5">
    <location>
        <begin position="50"/>
        <end position="75"/>
    </location>
</feature>
<dbReference type="InterPro" id="IPR016161">
    <property type="entry name" value="Ald_DH/histidinol_DH"/>
</dbReference>
<protein>
    <recommendedName>
        <fullName evidence="2">methylmalonate-semialdehyde dehydrogenase (CoA acylating)</fullName>
        <ecNumber evidence="2">1.2.1.27</ecNumber>
    </recommendedName>
</protein>
<evidence type="ECO:0000256" key="2">
    <source>
        <dbReference type="ARBA" id="ARBA00013048"/>
    </source>
</evidence>
<dbReference type="Gene3D" id="3.40.605.10">
    <property type="entry name" value="Aldehyde Dehydrogenase, Chain A, domain 1"/>
    <property type="match status" value="1"/>
</dbReference>
<dbReference type="EMBL" id="LAEV01000677">
    <property type="protein sequence ID" value="KKA29791.1"/>
    <property type="molecule type" value="Genomic_DNA"/>
</dbReference>
<feature type="domain" description="Aldehyde dehydrogenase" evidence="6">
    <location>
        <begin position="105"/>
        <end position="566"/>
    </location>
</feature>
<dbReference type="Gene3D" id="3.40.309.10">
    <property type="entry name" value="Aldehyde Dehydrogenase, Chain A, domain 2"/>
    <property type="match status" value="1"/>
</dbReference>
<proteinExistence type="inferred from homology"/>
<keyword evidence="9" id="KW-1185">Reference proteome</keyword>
<dbReference type="PANTHER" id="PTHR43866">
    <property type="entry name" value="MALONATE-SEMIALDEHYDE DEHYDROGENASE"/>
    <property type="match status" value="1"/>
</dbReference>
<evidence type="ECO:0000313" key="9">
    <source>
        <dbReference type="Proteomes" id="UP000033483"/>
    </source>
</evidence>
<dbReference type="InterPro" id="IPR016163">
    <property type="entry name" value="Ald_DH_C"/>
</dbReference>
<dbReference type="InterPro" id="IPR015590">
    <property type="entry name" value="Aldehyde_DH_dom"/>
</dbReference>
<keyword evidence="3" id="KW-0560">Oxidoreductase</keyword>
<dbReference type="GO" id="GO:0005739">
    <property type="term" value="C:mitochondrion"/>
    <property type="evidence" value="ECO:0007669"/>
    <property type="project" value="TreeGrafter"/>
</dbReference>
<dbReference type="PANTHER" id="PTHR43866:SF3">
    <property type="entry name" value="METHYLMALONATE-SEMIALDEHYDE DEHYDROGENASE [ACYLATING], MITOCHONDRIAL"/>
    <property type="match status" value="1"/>
</dbReference>
<dbReference type="InterPro" id="IPR016162">
    <property type="entry name" value="Ald_DH_N"/>
</dbReference>
<dbReference type="SUPFAM" id="SSF53720">
    <property type="entry name" value="ALDH-like"/>
    <property type="match status" value="1"/>
</dbReference>
<dbReference type="AlphaFoldDB" id="A0A0F4ZKT1"/>
<dbReference type="GO" id="GO:0004491">
    <property type="term" value="F:methylmalonate-semialdehyde dehydrogenase (acylating, NAD) activity"/>
    <property type="evidence" value="ECO:0007669"/>
    <property type="project" value="UniProtKB-EC"/>
</dbReference>
<organism evidence="8 9">
    <name type="scientific">Thielaviopsis punctulata</name>
    <dbReference type="NCBI Taxonomy" id="72032"/>
    <lineage>
        <taxon>Eukaryota</taxon>
        <taxon>Fungi</taxon>
        <taxon>Dikarya</taxon>
        <taxon>Ascomycota</taxon>
        <taxon>Pezizomycotina</taxon>
        <taxon>Sordariomycetes</taxon>
        <taxon>Hypocreomycetidae</taxon>
        <taxon>Microascales</taxon>
        <taxon>Ceratocystidaceae</taxon>
        <taxon>Thielaviopsis</taxon>
    </lineage>
</organism>
<evidence type="ECO:0000256" key="1">
    <source>
        <dbReference type="ARBA" id="ARBA00009986"/>
    </source>
</evidence>
<dbReference type="NCBIfam" id="TIGR01722">
    <property type="entry name" value="MMSDH"/>
    <property type="match status" value="1"/>
</dbReference>
<dbReference type="EMBL" id="LAEV01000286">
    <property type="protein sequence ID" value="KKA30741.1"/>
    <property type="molecule type" value="Genomic_DNA"/>
</dbReference>
<reference evidence="8 9" key="1">
    <citation type="submission" date="2015-03" db="EMBL/GenBank/DDBJ databases">
        <authorList>
            <person name="Radwan O."/>
            <person name="Al-Naeli F.A."/>
            <person name="Rendon G.A."/>
            <person name="Fields C."/>
        </authorList>
    </citation>
    <scope>NUCLEOTIDE SEQUENCE [LARGE SCALE GENOMIC DNA]</scope>
    <source>
        <strain evidence="8">CR-DP1</strain>
    </source>
</reference>
<dbReference type="GO" id="GO:0006210">
    <property type="term" value="P:thymine catabolic process"/>
    <property type="evidence" value="ECO:0007669"/>
    <property type="project" value="TreeGrafter"/>
</dbReference>
<name>A0A0F4ZKT1_9PEZI</name>
<feature type="region of interest" description="Disordered" evidence="5">
    <location>
        <begin position="1"/>
        <end position="28"/>
    </location>
</feature>
<dbReference type="PROSITE" id="PS00070">
    <property type="entry name" value="ALDEHYDE_DEHYDR_CYS"/>
    <property type="match status" value="1"/>
</dbReference>
<dbReference type="InterPro" id="IPR010061">
    <property type="entry name" value="MeMal-semiAld_DH"/>
</dbReference>
<dbReference type="Proteomes" id="UP000033483">
    <property type="component" value="Unassembled WGS sequence"/>
</dbReference>
<evidence type="ECO:0000313" key="8">
    <source>
        <dbReference type="EMBL" id="KKA30741.1"/>
    </source>
</evidence>
<dbReference type="GO" id="GO:0006574">
    <property type="term" value="P:L-valine catabolic process"/>
    <property type="evidence" value="ECO:0007669"/>
    <property type="project" value="TreeGrafter"/>
</dbReference>
<sequence>MTPTHASPPPPTPPVPSEPVPESRQPSLPLVIVAPAAATATATATAAVAVKHSTPSSVDGEPVRKRIRQDSTAPTPAAALTLSPRLKQSLDPGVTYNFVDNEFVLSRSRSWIKVFDPATQAFVTRVPESTHEEIVHAVSVAAAAQPAWAALSAKARRVKMLQLLALLRDYKPVFCHHISVEVGKTTADAEAEFERGLDAIESACATTNELPGQHVSNAPAEVHTVNEPLGVCLAITPFNFPFMIPLWSIPYALLAGNTMVLKPSERTPTAAQVLAECFVKAGLPAGVLSIVHGTAGVVSHLLAQPAIRAVNFVGSDVAGEAVYEHAKATRKRVQAECSGKNHGVVVADAARLSTLFAIAGSAFGAAGQRCMALSVAVLVGETAAWVDELVRVSQRLVLGCGRDAGVDVGPLITREAKRRVEDLISGAEAEGATVALDGRGYKVHKYPDGNFVGPTILTGVKPYMTCYQEEIFGPVLVCVTVDTLEEAVALINDNRSDGNGCTIFTSSPATAQKFQRSVNVGQIGVNVPILAPSGPVLRSGNKDSFLGEVNVHGRSYWQFYTQTKTITTLWS</sequence>
<evidence type="ECO:0000256" key="3">
    <source>
        <dbReference type="ARBA" id="ARBA00023002"/>
    </source>
</evidence>
<accession>A0A0F4ZKT1</accession>
<comment type="similarity">
    <text evidence="1">Belongs to the aldehyde dehydrogenase family.</text>
</comment>
<feature type="compositionally biased region" description="Pro residues" evidence="5">
    <location>
        <begin position="1"/>
        <end position="19"/>
    </location>
</feature>
<evidence type="ECO:0000259" key="6">
    <source>
        <dbReference type="Pfam" id="PF00171"/>
    </source>
</evidence>